<dbReference type="PANTHER" id="PTHR10039">
    <property type="entry name" value="AMELOGENIN"/>
    <property type="match status" value="1"/>
</dbReference>
<dbReference type="InterPro" id="IPR056884">
    <property type="entry name" value="NPHP3-like_N"/>
</dbReference>
<dbReference type="SUPFAM" id="SSF52540">
    <property type="entry name" value="P-loop containing nucleoside triphosphate hydrolases"/>
    <property type="match status" value="1"/>
</dbReference>
<dbReference type="Pfam" id="PF00023">
    <property type="entry name" value="Ank"/>
    <property type="match status" value="2"/>
</dbReference>
<feature type="coiled-coil region" evidence="3">
    <location>
        <begin position="21"/>
        <end position="48"/>
    </location>
</feature>
<keyword evidence="3" id="KW-0175">Coiled coil</keyword>
<keyword evidence="1" id="KW-0677">Repeat</keyword>
<dbReference type="InterPro" id="IPR027417">
    <property type="entry name" value="P-loop_NTPase"/>
</dbReference>
<keyword evidence="7" id="KW-1185">Reference proteome</keyword>
<dbReference type="Pfam" id="PF17111">
    <property type="entry name" value="PigL_N"/>
    <property type="match status" value="1"/>
</dbReference>
<sequence>MEVAASVAGLISLADLTFRVVYKYVRGVKEAENDIKNLKREIEGLCSVLRTLHALTDFLVTEEEKDKAALSVGILDQCKETLQEIHTKVQRALTSFERKKFLKTTLQKLKWPFSNIETKELLNTLSRYKLTISMATSADSLSKLHILLNKQVEHNIKIEEAVKNIDDSTRLIANIELDKEKRRILDSFMGPTLNPRHNLDQSIELRHPTTGTWLMSSIELQSWFTEPGSLLWLNGIAGGGKTILTGLVIQKAMSKSSDEVGVAFFFCDYKNKATLHPTKILGSIATQLALQNDASFEILEKYHEDLNPPDALAAIAGVDRLASTISSMIKTFRQVLIVVDGIDECGDEMGSVTMSLAAFTTLNIPASVALFSRQEPDIGARMGDNVTEISIEAHTEDIEMYVRAELEKRIQSRQLRLGHSETKEKIAEELIGRAHGMFRWVACQLDSLCDLFTDRDRLDALKQLPRTLHDSYRRLLERVNTKPARTQKRVQLCLQFIAFFPAKLPIVELCQAVSTPEEIGDTLNKSNTVVENDIVHYCSSLIRKSADGNTFEFAHFSVQEFLESDMAGLEKYRISRQESSSLLALQCLKFVQLRNIDARPDGNTFMGRQADLVNELPFYQRAAACWPMLMRESLGKPDNPVLHEATQSLFCDSYSPKFRTWVFFFVFSLCTAVSKENAYSGDSKSSNIGLEIATDIALDMQIEPLHFASALGMPDLCLRLIEYGADPTMSCQLGPPLLLAKTSLLNALGMNAEALPVDSLVFPLLLPTAKQRNSTITCLTKEASLSDISNYASLFSNTVIVSCHLQDFGPVIDLLSSGITPTTADIELFGSYLTRWWSYRDNRFNHGGTHRRKIASNFEASLRALNRHLRDTSAFEQDWGFEFGKVLWTKAVAMELSFTRDPSLTHQEISISLETLRERIMLAISNDSPDALSNHLQDRRVSVSDSWSWNDSASQPLLHHATRFNALQCVDLLLGKHCDPYTVDFDGVPALHKIDITGDGSMIDVFLAHHVSLLTIDTLDHWNLWHICAYRADSSAEFMLKLFSAKPKETQTAVLMKTDDSLTPLSLSLSNEPDSKDDFEILEDNALSFIKHCNDVPGFWEKHDSILPEAFDFGSEKIMHRLFNLGIEPEPFIAGTFTPLHDLRANVSPSWVEFLMASFPGAVDSRYSDRLPIEDYADACVKEGTSPDEKVFEMLFSSTNLQSRDQNGSTPWEYSCSIINRSHGWYSDSNISINSDSGNAIGVVWSNYISLGAVRADEEVSGGCGTGKLLSALLHCVQAGRDPAIISILKPDILDKAILSSKSWNPLSDDVIRFLMTSAKLQNAEMVNILLKHGVDVHQRVNGFSSIETVCDGQWPTDLCSTEKGRNMIKSLLDHSNHFKLRDFSVDRRGRGLLHRIAFSDKEPHVRWLIKELMDKGVDINGIDGEAEPRYRYTPLTWHIANNSTCYAGYLLELGADVDIRENNDGSRLAHQLNAILSAAYYGNLSFLRKLLEFSQTTATETCWTTFMPLNFSCGRKLIAIECNSLHIACYKGNYEMVKFFVEEKLLDYGTTTKNGYTPLHLAAVGGQSRIINYLIAQGQEVDVLTSNRVTPLHYAAANGHFDATEALLCQHAQGSISALFWTPRIAASEAGHQNIVELLDNRIRTQDESESELIRAHRHKKKLLGQMKEAIVSNHVLECRALASNGCPMNDLISQSNDITPLRLALTVGHCELVRTLLDLGASTLTHCDPGDCYIESVINYAALYSELVDILPTLVDHYVEQGGDLADGPDSPIFFAAKSNVEGMRILLNHLRENNKKWGCDYEIEKVLERRHSMGVFEESYFDKVAALHVAVFYDQIEIAQLLLESGADVNSTSIYGFSPIDRSMSSEMTSLLMRFGASTYPLLTMSLMEAMWYWEDFAPEKAEAFKSISITEKGMQATQGKEPWLGLDMFPQRFNHVVPDWRQLLAIRHLQGPLNEYLRSDSKLANYLLGFGEGHCFFLNSDHQLLKLEPFPWYQISRYVFDQMLFLRSNFRLFQRRFSQPVFKQWLNLEPDRGWSPLCRAASMEYLDVIENCLSMGAYIDFEGCFWGSALIIASACGKLASVKRLVRAGAKIDYIGSNGHTSALSVTKSEVVKQWLLVGQFVEQKKIVAATESDTNCLQHQAGRRSGIAKIKVRLAELYRRRYEESSLDYLRRLELLKLEMRGKVPYYTDGVIYEDYN</sequence>
<dbReference type="SMART" id="SM00248">
    <property type="entry name" value="ANK"/>
    <property type="match status" value="13"/>
</dbReference>
<dbReference type="InterPro" id="IPR002110">
    <property type="entry name" value="Ankyrin_rpt"/>
</dbReference>
<name>A0A2L2SZC9_9HYPO</name>
<dbReference type="SUPFAM" id="SSF48403">
    <property type="entry name" value="Ankyrin repeat"/>
    <property type="match status" value="4"/>
</dbReference>
<evidence type="ECO:0000259" key="4">
    <source>
        <dbReference type="Pfam" id="PF17111"/>
    </source>
</evidence>
<dbReference type="STRING" id="56646.A0A2L2SZC9"/>
<evidence type="ECO:0000259" key="5">
    <source>
        <dbReference type="Pfam" id="PF24883"/>
    </source>
</evidence>
<feature type="repeat" description="ANK" evidence="2">
    <location>
        <begin position="1698"/>
        <end position="1724"/>
    </location>
</feature>
<evidence type="ECO:0008006" key="8">
    <source>
        <dbReference type="Google" id="ProtNLM"/>
    </source>
</evidence>
<evidence type="ECO:0000256" key="1">
    <source>
        <dbReference type="ARBA" id="ARBA00022737"/>
    </source>
</evidence>
<dbReference type="Gene3D" id="1.25.40.20">
    <property type="entry name" value="Ankyrin repeat-containing domain"/>
    <property type="match status" value="5"/>
</dbReference>
<evidence type="ECO:0000313" key="6">
    <source>
        <dbReference type="EMBL" id="CEI60323.1"/>
    </source>
</evidence>
<organism evidence="6 7">
    <name type="scientific">Fusarium venenatum</name>
    <dbReference type="NCBI Taxonomy" id="56646"/>
    <lineage>
        <taxon>Eukaryota</taxon>
        <taxon>Fungi</taxon>
        <taxon>Dikarya</taxon>
        <taxon>Ascomycota</taxon>
        <taxon>Pezizomycotina</taxon>
        <taxon>Sordariomycetes</taxon>
        <taxon>Hypocreomycetidae</taxon>
        <taxon>Hypocreales</taxon>
        <taxon>Nectriaceae</taxon>
        <taxon>Fusarium</taxon>
    </lineage>
</organism>
<dbReference type="Proteomes" id="UP000245910">
    <property type="component" value="Chromosome II"/>
</dbReference>
<reference evidence="7" key="1">
    <citation type="submission" date="2014-10" db="EMBL/GenBank/DDBJ databases">
        <authorList>
            <person name="King R."/>
        </authorList>
    </citation>
    <scope>NUCLEOTIDE SEQUENCE [LARGE SCALE GENOMIC DNA]</scope>
    <source>
        <strain evidence="7">A3/5</strain>
    </source>
</reference>
<dbReference type="PROSITE" id="PS50297">
    <property type="entry name" value="ANK_REP_REGION"/>
    <property type="match status" value="4"/>
</dbReference>
<dbReference type="Pfam" id="PF12796">
    <property type="entry name" value="Ank_2"/>
    <property type="match status" value="1"/>
</dbReference>
<dbReference type="PANTHER" id="PTHR10039:SF16">
    <property type="entry name" value="GPI INOSITOL-DEACYLASE"/>
    <property type="match status" value="1"/>
</dbReference>
<feature type="domain" description="Azaphilone pigments biosynthesis cluster protein L N-terminal" evidence="4">
    <location>
        <begin position="2"/>
        <end position="170"/>
    </location>
</feature>
<evidence type="ECO:0000256" key="3">
    <source>
        <dbReference type="SAM" id="Coils"/>
    </source>
</evidence>
<feature type="domain" description="Nephrocystin 3-like N-terminal" evidence="5">
    <location>
        <begin position="210"/>
        <end position="373"/>
    </location>
</feature>
<feature type="repeat" description="ANK" evidence="2">
    <location>
        <begin position="1555"/>
        <end position="1587"/>
    </location>
</feature>
<dbReference type="InterPro" id="IPR036770">
    <property type="entry name" value="Ankyrin_rpt-contain_sf"/>
</dbReference>
<protein>
    <recommendedName>
        <fullName evidence="8">NACHT domain-containing protein</fullName>
    </recommendedName>
</protein>
<dbReference type="Pfam" id="PF24883">
    <property type="entry name" value="NPHP3_N"/>
    <property type="match status" value="1"/>
</dbReference>
<evidence type="ECO:0000256" key="2">
    <source>
        <dbReference type="PROSITE-ProRule" id="PRU00023"/>
    </source>
</evidence>
<feature type="repeat" description="ANK" evidence="2">
    <location>
        <begin position="1825"/>
        <end position="1857"/>
    </location>
</feature>
<dbReference type="PRINTS" id="PR01415">
    <property type="entry name" value="ANKYRIN"/>
</dbReference>
<accession>A0A2L2SZC9</accession>
<feature type="repeat" description="ANK" evidence="2">
    <location>
        <begin position="1588"/>
        <end position="1609"/>
    </location>
</feature>
<dbReference type="PROSITE" id="PS50088">
    <property type="entry name" value="ANK_REPEAT"/>
    <property type="match status" value="4"/>
</dbReference>
<evidence type="ECO:0000313" key="7">
    <source>
        <dbReference type="Proteomes" id="UP000245910"/>
    </source>
</evidence>
<dbReference type="EMBL" id="LN649230">
    <property type="protein sequence ID" value="CEI60323.1"/>
    <property type="molecule type" value="Genomic_DNA"/>
</dbReference>
<keyword evidence="2" id="KW-0040">ANK repeat</keyword>
<dbReference type="Gene3D" id="3.40.50.300">
    <property type="entry name" value="P-loop containing nucleotide triphosphate hydrolases"/>
    <property type="match status" value="1"/>
</dbReference>
<dbReference type="OrthoDB" id="194358at2759"/>
<dbReference type="InterPro" id="IPR031348">
    <property type="entry name" value="PigL_N"/>
</dbReference>
<proteinExistence type="predicted"/>